<dbReference type="EMBL" id="JBHGPK010000014">
    <property type="protein sequence ID" value="MFC2252932.1"/>
    <property type="molecule type" value="Genomic_DNA"/>
</dbReference>
<name>A0ABV6ZL86_9HYPH</name>
<feature type="domain" description="HTH marR-type" evidence="1">
    <location>
        <begin position="20"/>
        <end position="152"/>
    </location>
</feature>
<dbReference type="EMBL" id="JBFNQD010000013">
    <property type="protein sequence ID" value="MEW9309239.1"/>
    <property type="molecule type" value="Genomic_DNA"/>
</dbReference>
<evidence type="ECO:0000313" key="2">
    <source>
        <dbReference type="EMBL" id="MEW9309239.1"/>
    </source>
</evidence>
<dbReference type="PANTHER" id="PTHR33164:SF13">
    <property type="entry name" value="4-HYDROXYPHENYLACETATE CATABOLISM PROTEIN"/>
    <property type="match status" value="1"/>
</dbReference>
<dbReference type="Gene3D" id="1.10.10.10">
    <property type="entry name" value="Winged helix-like DNA-binding domain superfamily/Winged helix DNA-binding domain"/>
    <property type="match status" value="1"/>
</dbReference>
<dbReference type="SMART" id="SM00347">
    <property type="entry name" value="HTH_MARR"/>
    <property type="match status" value="1"/>
</dbReference>
<dbReference type="InterPro" id="IPR036388">
    <property type="entry name" value="WH-like_DNA-bd_sf"/>
</dbReference>
<dbReference type="InterPro" id="IPR039422">
    <property type="entry name" value="MarR/SlyA-like"/>
</dbReference>
<dbReference type="InterPro" id="IPR036390">
    <property type="entry name" value="WH_DNA-bd_sf"/>
</dbReference>
<dbReference type="SUPFAM" id="SSF46785">
    <property type="entry name" value="Winged helix' DNA-binding domain"/>
    <property type="match status" value="1"/>
</dbReference>
<evidence type="ECO:0000313" key="5">
    <source>
        <dbReference type="Proteomes" id="UP001595190"/>
    </source>
</evidence>
<reference evidence="2 4" key="1">
    <citation type="submission" date="2024-07" db="EMBL/GenBank/DDBJ databases">
        <title>Description of Labrys sedimenti sp. nov., isolated from a diclofenac-degrading enrichment culture.</title>
        <authorList>
            <person name="Tancsics A."/>
            <person name="Csepanyi A."/>
        </authorList>
    </citation>
    <scope>NUCLEOTIDE SEQUENCE [LARGE SCALE GENOMIC DNA]</scope>
    <source>
        <strain evidence="2 4">LMG 23578</strain>
    </source>
</reference>
<comment type="caution">
    <text evidence="3">The sequence shown here is derived from an EMBL/GenBank/DDBJ whole genome shotgun (WGS) entry which is preliminary data.</text>
</comment>
<dbReference type="Pfam" id="PF01047">
    <property type="entry name" value="MarR"/>
    <property type="match status" value="1"/>
</dbReference>
<accession>A0ABV6ZL86</accession>
<keyword evidence="4" id="KW-1185">Reference proteome</keyword>
<organism evidence="3 5">
    <name type="scientific">Labrys neptuniae</name>
    <dbReference type="NCBI Taxonomy" id="376174"/>
    <lineage>
        <taxon>Bacteria</taxon>
        <taxon>Pseudomonadati</taxon>
        <taxon>Pseudomonadota</taxon>
        <taxon>Alphaproteobacteria</taxon>
        <taxon>Hyphomicrobiales</taxon>
        <taxon>Xanthobacteraceae</taxon>
        <taxon>Labrys</taxon>
    </lineage>
</organism>
<dbReference type="NCBIfam" id="TIGR02337">
    <property type="entry name" value="HpaR"/>
    <property type="match status" value="1"/>
</dbReference>
<reference evidence="3 5" key="2">
    <citation type="submission" date="2024-09" db="EMBL/GenBank/DDBJ databases">
        <title>Description of Labrys sedimenti sp. nov., isolated from a diclofenac-degrading enrichment culture, and genome-based reclassification of Labrys portucalensis as a later heterotypic synonym of Labrys neptuniae.</title>
        <authorList>
            <person name="Tancsics A."/>
            <person name="Csepanyi A."/>
        </authorList>
    </citation>
    <scope>NUCLEOTIDE SEQUENCE [LARGE SCALE GENOMIC DNA]</scope>
    <source>
        <strain evidence="3 5">LMG 23412</strain>
    </source>
</reference>
<sequence length="164" mass="18648">MDEVKEALPVIEEARLKETRRSLPIALLRAREAVMSHFRPMLANHGVTEQQWRVLRVLNEAGTLDASEVADRAFILAPSLTRMIRSLEERGFISKHKDKGDGRRVLLKLAPAGEDVIHEVLPDSRKIYAVLEERFGRERIDQLVDLLGELATFRNESETPDDLA</sequence>
<evidence type="ECO:0000313" key="4">
    <source>
        <dbReference type="Proteomes" id="UP001555786"/>
    </source>
</evidence>
<dbReference type="InterPro" id="IPR000835">
    <property type="entry name" value="HTH_MarR-typ"/>
</dbReference>
<dbReference type="PROSITE" id="PS50995">
    <property type="entry name" value="HTH_MARR_2"/>
    <property type="match status" value="1"/>
</dbReference>
<dbReference type="RefSeq" id="WP_311944012.1">
    <property type="nucleotide sequence ID" value="NZ_JAVSCS010000043.1"/>
</dbReference>
<proteinExistence type="predicted"/>
<protein>
    <submittedName>
        <fullName evidence="3">Homoprotocatechuate degradation operon regulator HpaR</fullName>
    </submittedName>
</protein>
<evidence type="ECO:0000313" key="3">
    <source>
        <dbReference type="EMBL" id="MFC2252932.1"/>
    </source>
</evidence>
<dbReference type="InterPro" id="IPR012712">
    <property type="entry name" value="HpaR/FarR"/>
</dbReference>
<dbReference type="Proteomes" id="UP001555786">
    <property type="component" value="Unassembled WGS sequence"/>
</dbReference>
<gene>
    <name evidence="3" type="primary">hpaR</name>
    <name evidence="2" type="ORF">ABXS05_27065</name>
    <name evidence="3" type="ORF">ACETRX_25065</name>
</gene>
<dbReference type="PANTHER" id="PTHR33164">
    <property type="entry name" value="TRANSCRIPTIONAL REGULATOR, MARR FAMILY"/>
    <property type="match status" value="1"/>
</dbReference>
<evidence type="ECO:0000259" key="1">
    <source>
        <dbReference type="PROSITE" id="PS50995"/>
    </source>
</evidence>
<dbReference type="Proteomes" id="UP001595190">
    <property type="component" value="Unassembled WGS sequence"/>
</dbReference>